<accession>A0AAT9GI30</accession>
<reference evidence="3" key="1">
    <citation type="submission" date="2024-02" db="EMBL/GenBank/DDBJ databases">
        <title>Sediminibacterium planktonica sp. nov. and Sediminibacterium longus sp. nov., isolated from surface lake and river water.</title>
        <authorList>
            <person name="Watanabe K."/>
            <person name="Takemine S."/>
            <person name="Ishii Y."/>
            <person name="Ogata Y."/>
            <person name="Shindo C."/>
            <person name="Suda W."/>
        </authorList>
    </citation>
    <scope>NUCLEOTIDE SEQUENCE</scope>
    <source>
        <strain evidence="3">KACHI17</strain>
    </source>
</reference>
<protein>
    <submittedName>
        <fullName evidence="3">Alpha,alpha-trehalase</fullName>
    </submittedName>
</protein>
<evidence type="ECO:0000313" key="3">
    <source>
        <dbReference type="EMBL" id="BFG70180.1"/>
    </source>
</evidence>
<dbReference type="GO" id="GO:0005993">
    <property type="term" value="P:trehalose catabolic process"/>
    <property type="evidence" value="ECO:0007669"/>
    <property type="project" value="TreeGrafter"/>
</dbReference>
<dbReference type="PRINTS" id="PR00744">
    <property type="entry name" value="GLHYDRLASE37"/>
</dbReference>
<dbReference type="SUPFAM" id="SSF48208">
    <property type="entry name" value="Six-hairpin glycosidases"/>
    <property type="match status" value="1"/>
</dbReference>
<dbReference type="Gene3D" id="1.50.10.10">
    <property type="match status" value="1"/>
</dbReference>
<dbReference type="AlphaFoldDB" id="A0AAT9GI30"/>
<keyword evidence="2" id="KW-0326">Glycosidase</keyword>
<keyword evidence="1" id="KW-0378">Hydrolase</keyword>
<dbReference type="RefSeq" id="WP_353550467.1">
    <property type="nucleotide sequence ID" value="NZ_AP029612.1"/>
</dbReference>
<dbReference type="InterPro" id="IPR008928">
    <property type="entry name" value="6-hairpin_glycosidase_sf"/>
</dbReference>
<dbReference type="PROSITE" id="PS00928">
    <property type="entry name" value="TREHALASE_2"/>
    <property type="match status" value="1"/>
</dbReference>
<dbReference type="InterPro" id="IPR018232">
    <property type="entry name" value="Glyco_hydro_37_CS"/>
</dbReference>
<sequence length="499" mass="57664">MSNAYLHIETLSPLYEDVQQAGIFADSKYFVDALPKTSVTDILARYAHERTQPLFSLLKFIQENFILPDVQTDDYSSANKPIDTHLNELWNILQRTPDETGGTLISLPYPYIVPGGRFREIYYWDSYFTMLGLQESGRLDLIEHMVNNFAFLINTIGHIPNGNRTYYISRSQPPFFSMMVGLLQNTKGHTILDVYLPALEKEYAFWMDGADQISPEAPIFRRIVLMPDGSILNRYWDDNSTPRPEAYIEDLHIAKASNKEPQDVYRHIRAAAESGWDFSSRWFADEKHMHTIQTTDIIPVDLNCLLLNLEKTLLACYQQNKNETAIHQFKQKIESRQKAIQLYCWNKEYGFYFDYHIQQQKNTERITMAGCFPLFLAVADQHQADAAAKVIKEQLLADGGVLTTTLQTGQQWDAPNGWAPLQWVAYKGLCNYRHDELANEIKKRWMRLNEHTYEETGKMMEKYNVQDIHTKAGGGEYPNQDGFGWTNGVYLTLKKGTEQ</sequence>
<dbReference type="PROSITE" id="PS00927">
    <property type="entry name" value="TREHALASE_1"/>
    <property type="match status" value="1"/>
</dbReference>
<organism evidence="3">
    <name type="scientific">Sediminibacterium sp. KACHI17</name>
    <dbReference type="NCBI Taxonomy" id="1751071"/>
    <lineage>
        <taxon>Bacteria</taxon>
        <taxon>Pseudomonadati</taxon>
        <taxon>Bacteroidota</taxon>
        <taxon>Chitinophagia</taxon>
        <taxon>Chitinophagales</taxon>
        <taxon>Chitinophagaceae</taxon>
        <taxon>Sediminibacterium</taxon>
    </lineage>
</organism>
<dbReference type="InterPro" id="IPR012341">
    <property type="entry name" value="6hp_glycosidase-like_sf"/>
</dbReference>
<dbReference type="PANTHER" id="PTHR23403">
    <property type="entry name" value="TREHALASE"/>
    <property type="match status" value="1"/>
</dbReference>
<name>A0AAT9GI30_9BACT</name>
<dbReference type="NCBIfam" id="NF009773">
    <property type="entry name" value="PRK13270.1"/>
    <property type="match status" value="1"/>
</dbReference>
<dbReference type="EMBL" id="AP029612">
    <property type="protein sequence ID" value="BFG70180.1"/>
    <property type="molecule type" value="Genomic_DNA"/>
</dbReference>
<dbReference type="NCBIfam" id="NF009774">
    <property type="entry name" value="PRK13271.1"/>
    <property type="match status" value="1"/>
</dbReference>
<dbReference type="PANTHER" id="PTHR23403:SF1">
    <property type="entry name" value="TREHALASE"/>
    <property type="match status" value="1"/>
</dbReference>
<dbReference type="InterPro" id="IPR001661">
    <property type="entry name" value="Glyco_hydro_37"/>
</dbReference>
<gene>
    <name evidence="3" type="ORF">KACHI17_10610</name>
</gene>
<evidence type="ECO:0000256" key="2">
    <source>
        <dbReference type="ARBA" id="ARBA00023295"/>
    </source>
</evidence>
<dbReference type="Pfam" id="PF01204">
    <property type="entry name" value="Trehalase"/>
    <property type="match status" value="1"/>
</dbReference>
<evidence type="ECO:0000256" key="1">
    <source>
        <dbReference type="ARBA" id="ARBA00022801"/>
    </source>
</evidence>
<dbReference type="GO" id="GO:0004555">
    <property type="term" value="F:alpha,alpha-trehalase activity"/>
    <property type="evidence" value="ECO:0007669"/>
    <property type="project" value="InterPro"/>
</dbReference>
<proteinExistence type="predicted"/>